<reference evidence="2 3" key="1">
    <citation type="submission" date="2018-11" db="EMBL/GenBank/DDBJ databases">
        <title>Genome sequence of Saitozyma podzolica DSM 27192.</title>
        <authorList>
            <person name="Aliyu H."/>
            <person name="Gorte O."/>
            <person name="Ochsenreither K."/>
        </authorList>
    </citation>
    <scope>NUCLEOTIDE SEQUENCE [LARGE SCALE GENOMIC DNA]</scope>
    <source>
        <strain evidence="2 3">DSM 27192</strain>
    </source>
</reference>
<evidence type="ECO:0000256" key="1">
    <source>
        <dbReference type="SAM" id="MobiDB-lite"/>
    </source>
</evidence>
<proteinExistence type="predicted"/>
<organism evidence="2 3">
    <name type="scientific">Saitozyma podzolica</name>
    <dbReference type="NCBI Taxonomy" id="1890683"/>
    <lineage>
        <taxon>Eukaryota</taxon>
        <taxon>Fungi</taxon>
        <taxon>Dikarya</taxon>
        <taxon>Basidiomycota</taxon>
        <taxon>Agaricomycotina</taxon>
        <taxon>Tremellomycetes</taxon>
        <taxon>Tremellales</taxon>
        <taxon>Trimorphomycetaceae</taxon>
        <taxon>Saitozyma</taxon>
    </lineage>
</organism>
<gene>
    <name evidence="2" type="ORF">EHS25_001706</name>
</gene>
<dbReference type="AlphaFoldDB" id="A0A427YEX5"/>
<dbReference type="EMBL" id="RSCD01000012">
    <property type="protein sequence ID" value="RSH89721.1"/>
    <property type="molecule type" value="Genomic_DNA"/>
</dbReference>
<keyword evidence="3" id="KW-1185">Reference proteome</keyword>
<sequence length="172" mass="19036">MVQYSSYPEHVAVVAGKPGVKSLCNPPLSYTPDWDALEESPGSGSVLATVTDIWAYRWQEHIRAWGLSGCQRPTRTGPPLCPSRILRSQTAPGPAIVEIDDPTSPHRRWRALPPQCLPPHPQTPQPYDPLRSVPRDMQHHAVTSPARALRAPPHRGPWLHPGAYDAFEGEPK</sequence>
<evidence type="ECO:0000313" key="2">
    <source>
        <dbReference type="EMBL" id="RSH89721.1"/>
    </source>
</evidence>
<evidence type="ECO:0000313" key="3">
    <source>
        <dbReference type="Proteomes" id="UP000279259"/>
    </source>
</evidence>
<dbReference type="Proteomes" id="UP000279259">
    <property type="component" value="Unassembled WGS sequence"/>
</dbReference>
<feature type="region of interest" description="Disordered" evidence="1">
    <location>
        <begin position="138"/>
        <end position="172"/>
    </location>
</feature>
<accession>A0A427YEX5</accession>
<name>A0A427YEX5_9TREE</name>
<protein>
    <submittedName>
        <fullName evidence="2">Uncharacterized protein</fullName>
    </submittedName>
</protein>
<comment type="caution">
    <text evidence="2">The sequence shown here is derived from an EMBL/GenBank/DDBJ whole genome shotgun (WGS) entry which is preliminary data.</text>
</comment>